<dbReference type="EMBL" id="CP022011">
    <property type="protein sequence ID" value="QDJ14513.1"/>
    <property type="molecule type" value="Genomic_DNA"/>
</dbReference>
<dbReference type="PANTHER" id="PTHR22854:SF2">
    <property type="entry name" value="INDOLE-3-GLYCEROL-PHOSPHATE SYNTHASE"/>
    <property type="match status" value="1"/>
</dbReference>
<comment type="similarity">
    <text evidence="16">Belongs to the TrpF family.</text>
</comment>
<dbReference type="AlphaFoldDB" id="A0A8D4IZV4"/>
<dbReference type="CDD" id="cd00405">
    <property type="entry name" value="PRAI"/>
    <property type="match status" value="1"/>
</dbReference>
<dbReference type="InterPro" id="IPR001240">
    <property type="entry name" value="PRAI_dom"/>
</dbReference>
<sequence>MLEIKKNLTGQATVLQRIIQDKLEWLEKKQQHLPLQHLQAEVTKSDRCFYTALTENSDKRPAFILECKKASPSKGTIRTDFDIEAIAEVYKNYATVISVLTDEKYFQGNFDFIQQVRKIAQQPILCKDFILSEYQIYLARYYQADAVLLMLSVLDDKHYLRLAELAHSLSMGVLTEVSNQAELDRAIKLNAKVIGINNRNLHDLTTDLTRTPPLASQIPTDRIIISESGIYTHQQVRYLQPYVHGFLVGSSLMAEQDLVLAVRKLIFGENKVCGLTLPQNAIDAYQVGAVYGGLIFAEKSPRKLNLSQAQEIVAAAPLQYVGVFQNQTVDEISYLAAQLPLVAVQLHGEEDQAFVDRLRLVLNDACQIWKAVSVNVETVEDFETLQWQYSQVDRYVFDSQVGSNQGGTGQQFDWVRLPQQDRAKIMLAGGLKLENIRQAVAQNCLGLDINSGAEQAVGIKDPIKLKAIFTQILTRQ</sequence>
<evidence type="ECO:0000256" key="4">
    <source>
        <dbReference type="ARBA" id="ARBA00004696"/>
    </source>
</evidence>
<dbReference type="HAMAP" id="MF_00134_B">
    <property type="entry name" value="IGPS_B"/>
    <property type="match status" value="1"/>
</dbReference>
<evidence type="ECO:0000256" key="6">
    <source>
        <dbReference type="ARBA" id="ARBA00009847"/>
    </source>
</evidence>
<evidence type="ECO:0000256" key="7">
    <source>
        <dbReference type="ARBA" id="ARBA00022605"/>
    </source>
</evidence>
<dbReference type="InterPro" id="IPR013798">
    <property type="entry name" value="Indole-3-glycerol_P_synth_dom"/>
</dbReference>
<accession>A0A8D4IZV4</accession>
<proteinExistence type="inferred from homology"/>
<evidence type="ECO:0000256" key="8">
    <source>
        <dbReference type="ARBA" id="ARBA00022793"/>
    </source>
</evidence>
<evidence type="ECO:0000256" key="15">
    <source>
        <dbReference type="HAMAP-Rule" id="MF_00134"/>
    </source>
</evidence>
<keyword evidence="9 15" id="KW-0822">Tryptophan biosynthesis</keyword>
<dbReference type="Proteomes" id="UP000955338">
    <property type="component" value="Chromosome"/>
</dbReference>
<name>A0A8D4IZV4_9PAST</name>
<dbReference type="GO" id="GO:0004640">
    <property type="term" value="F:phosphoribosylanthranilate isomerase activity"/>
    <property type="evidence" value="ECO:0007669"/>
    <property type="project" value="UniProtKB-UniRule"/>
</dbReference>
<dbReference type="RefSeq" id="WP_261920951.1">
    <property type="nucleotide sequence ID" value="NZ_CP022011.1"/>
</dbReference>
<dbReference type="Gene3D" id="3.20.20.70">
    <property type="entry name" value="Aldolase class I"/>
    <property type="match status" value="2"/>
</dbReference>
<keyword evidence="8 15" id="KW-0210">Decarboxylase</keyword>
<gene>
    <name evidence="15" type="primary">trpC</name>
    <name evidence="16" type="synonym">trpF</name>
    <name evidence="17" type="ORF">CEP48_03365</name>
</gene>
<reference evidence="17" key="1">
    <citation type="submission" date="2017-06" db="EMBL/GenBank/DDBJ databases">
        <title>Genome sequencing of pathogenic and non-pathogenic strains within Bisgaard taxon 40.</title>
        <authorList>
            <person name="Ladner J.T."/>
            <person name="Lovett S.P."/>
            <person name="Koroleva G."/>
            <person name="Lorch J.M."/>
        </authorList>
    </citation>
    <scope>NUCLEOTIDE SEQUENCE</scope>
    <source>
        <strain evidence="17">27576-1-I1</strain>
    </source>
</reference>
<dbReference type="UniPathway" id="UPA00035">
    <property type="reaction ID" value="UER00042"/>
</dbReference>
<keyword evidence="12 15" id="KW-0456">Lyase</keyword>
<dbReference type="CDD" id="cd00331">
    <property type="entry name" value="IGPS"/>
    <property type="match status" value="1"/>
</dbReference>
<protein>
    <recommendedName>
        <fullName evidence="15 16">Multifunctional fusion protein</fullName>
    </recommendedName>
    <domain>
        <recommendedName>
            <fullName evidence="15">Indole-3-glycerol phosphate synthase</fullName>
            <shortName evidence="15">IGPS</shortName>
            <ecNumber evidence="15">4.1.1.48</ecNumber>
        </recommendedName>
    </domain>
    <domain>
        <recommendedName>
            <fullName evidence="16">N-(5'-phosphoribosyl)anthranilate isomerase</fullName>
            <shortName evidence="16">PRAI</shortName>
            <ecNumber evidence="16">5.3.1.24</ecNumber>
        </recommendedName>
    </domain>
</protein>
<comment type="similarity">
    <text evidence="6">In the C-terminal section; belongs to the TrpF family.</text>
</comment>
<evidence type="ECO:0000256" key="12">
    <source>
        <dbReference type="ARBA" id="ARBA00023239"/>
    </source>
</evidence>
<keyword evidence="7 15" id="KW-0028">Amino-acid biosynthesis</keyword>
<keyword evidence="13" id="KW-0511">Multifunctional enzyme</keyword>
<keyword evidence="11 16" id="KW-0413">Isomerase</keyword>
<keyword evidence="18" id="KW-1185">Reference proteome</keyword>
<dbReference type="Pfam" id="PF00697">
    <property type="entry name" value="PRAI"/>
    <property type="match status" value="1"/>
</dbReference>
<comment type="catalytic activity">
    <reaction evidence="1 16">
        <text>N-(5-phospho-beta-D-ribosyl)anthranilate = 1-(2-carboxyphenylamino)-1-deoxy-D-ribulose 5-phosphate</text>
        <dbReference type="Rhea" id="RHEA:21540"/>
        <dbReference type="ChEBI" id="CHEBI:18277"/>
        <dbReference type="ChEBI" id="CHEBI:58613"/>
        <dbReference type="EC" id="5.3.1.24"/>
    </reaction>
</comment>
<dbReference type="InterPro" id="IPR001468">
    <property type="entry name" value="Indole-3-GlycerolPSynthase_CS"/>
</dbReference>
<dbReference type="GO" id="GO:0004425">
    <property type="term" value="F:indole-3-glycerol-phosphate synthase activity"/>
    <property type="evidence" value="ECO:0007669"/>
    <property type="project" value="UniProtKB-UniRule"/>
</dbReference>
<evidence type="ECO:0000256" key="5">
    <source>
        <dbReference type="ARBA" id="ARBA00007902"/>
    </source>
</evidence>
<comment type="similarity">
    <text evidence="5">In the N-terminal section; belongs to the TrpC family.</text>
</comment>
<dbReference type="InterPro" id="IPR013785">
    <property type="entry name" value="Aldolase_TIM"/>
</dbReference>
<dbReference type="EC" id="5.3.1.24" evidence="16"/>
<dbReference type="InterPro" id="IPR011060">
    <property type="entry name" value="RibuloseP-bd_barrel"/>
</dbReference>
<dbReference type="FunFam" id="3.20.20.70:FF:000024">
    <property type="entry name" value="Indole-3-glycerol phosphate synthase"/>
    <property type="match status" value="1"/>
</dbReference>
<dbReference type="HAMAP" id="MF_00135">
    <property type="entry name" value="PRAI"/>
    <property type="match status" value="1"/>
</dbReference>
<dbReference type="PANTHER" id="PTHR22854">
    <property type="entry name" value="TRYPTOPHAN BIOSYNTHESIS PROTEIN"/>
    <property type="match status" value="1"/>
</dbReference>
<evidence type="ECO:0000256" key="3">
    <source>
        <dbReference type="ARBA" id="ARBA00004664"/>
    </source>
</evidence>
<evidence type="ECO:0000313" key="18">
    <source>
        <dbReference type="Proteomes" id="UP000955338"/>
    </source>
</evidence>
<evidence type="ECO:0000256" key="13">
    <source>
        <dbReference type="ARBA" id="ARBA00023268"/>
    </source>
</evidence>
<evidence type="ECO:0000256" key="9">
    <source>
        <dbReference type="ARBA" id="ARBA00022822"/>
    </source>
</evidence>
<dbReference type="PROSITE" id="PS00614">
    <property type="entry name" value="IGPS"/>
    <property type="match status" value="1"/>
</dbReference>
<dbReference type="Pfam" id="PF00218">
    <property type="entry name" value="IGPS"/>
    <property type="match status" value="1"/>
</dbReference>
<evidence type="ECO:0000256" key="11">
    <source>
        <dbReference type="ARBA" id="ARBA00023235"/>
    </source>
</evidence>
<comment type="pathway">
    <text evidence="3 16">Amino-acid biosynthesis; L-tryptophan biosynthesis; L-tryptophan from chorismate: step 3/5.</text>
</comment>
<evidence type="ECO:0000256" key="10">
    <source>
        <dbReference type="ARBA" id="ARBA00023141"/>
    </source>
</evidence>
<dbReference type="GO" id="GO:0000162">
    <property type="term" value="P:L-tryptophan biosynthetic process"/>
    <property type="evidence" value="ECO:0007669"/>
    <property type="project" value="UniProtKB-UniRule"/>
</dbReference>
<evidence type="ECO:0000256" key="16">
    <source>
        <dbReference type="HAMAP-Rule" id="MF_00135"/>
    </source>
</evidence>
<comment type="catalytic activity">
    <reaction evidence="2 15">
        <text>1-(2-carboxyphenylamino)-1-deoxy-D-ribulose 5-phosphate + H(+) = (1S,2R)-1-C-(indol-3-yl)glycerol 3-phosphate + CO2 + H2O</text>
        <dbReference type="Rhea" id="RHEA:23476"/>
        <dbReference type="ChEBI" id="CHEBI:15377"/>
        <dbReference type="ChEBI" id="CHEBI:15378"/>
        <dbReference type="ChEBI" id="CHEBI:16526"/>
        <dbReference type="ChEBI" id="CHEBI:58613"/>
        <dbReference type="ChEBI" id="CHEBI:58866"/>
        <dbReference type="EC" id="4.1.1.48"/>
    </reaction>
</comment>
<organism evidence="17 18">
    <name type="scientific">Mergibacter septicus</name>
    <dbReference type="NCBI Taxonomy" id="221402"/>
    <lineage>
        <taxon>Bacteria</taxon>
        <taxon>Pseudomonadati</taxon>
        <taxon>Pseudomonadota</taxon>
        <taxon>Gammaproteobacteria</taxon>
        <taxon>Pasteurellales</taxon>
        <taxon>Pasteurellaceae</taxon>
        <taxon>Mergibacter</taxon>
    </lineage>
</organism>
<evidence type="ECO:0000256" key="1">
    <source>
        <dbReference type="ARBA" id="ARBA00001164"/>
    </source>
</evidence>
<evidence type="ECO:0000313" key="17">
    <source>
        <dbReference type="EMBL" id="QDJ14513.1"/>
    </source>
</evidence>
<dbReference type="InterPro" id="IPR045186">
    <property type="entry name" value="Indole-3-glycerol_P_synth"/>
</dbReference>
<evidence type="ECO:0000256" key="14">
    <source>
        <dbReference type="ARBA" id="ARBA00025592"/>
    </source>
</evidence>
<comment type="function">
    <text evidence="14">Bifunctional enzyme that catalyzes two sequential steps of tryptophan biosynthetic pathway. The first reaction is catalyzed by the isomerase, coded by the TrpF domain; the second reaction is catalyzed by the synthase, coded by the TrpC domain.</text>
</comment>
<comment type="pathway">
    <text evidence="4 15">Amino-acid biosynthesis; L-tryptophan biosynthesis; L-tryptophan from chorismate: step 4/5.</text>
</comment>
<keyword evidence="10 15" id="KW-0057">Aromatic amino acid biosynthesis</keyword>
<dbReference type="EC" id="4.1.1.48" evidence="15"/>
<dbReference type="SUPFAM" id="SSF51366">
    <property type="entry name" value="Ribulose-phoshate binding barrel"/>
    <property type="match status" value="2"/>
</dbReference>
<evidence type="ECO:0000256" key="2">
    <source>
        <dbReference type="ARBA" id="ARBA00001633"/>
    </source>
</evidence>
<dbReference type="NCBIfam" id="NF006945">
    <property type="entry name" value="PRK09427.1"/>
    <property type="match status" value="1"/>
</dbReference>
<comment type="similarity">
    <text evidence="15">Belongs to the TrpC family.</text>
</comment>